<protein>
    <submittedName>
        <fullName evidence="1">Uncharacterized protein</fullName>
    </submittedName>
</protein>
<dbReference type="EMBL" id="GL379957">
    <property type="protein sequence ID" value="EGT38435.1"/>
    <property type="molecule type" value="Genomic_DNA"/>
</dbReference>
<name>G0NVK4_CAEBE</name>
<dbReference type="AlphaFoldDB" id="G0NVK4"/>
<organism evidence="2">
    <name type="scientific">Caenorhabditis brenneri</name>
    <name type="common">Nematode worm</name>
    <dbReference type="NCBI Taxonomy" id="135651"/>
    <lineage>
        <taxon>Eukaryota</taxon>
        <taxon>Metazoa</taxon>
        <taxon>Ecdysozoa</taxon>
        <taxon>Nematoda</taxon>
        <taxon>Chromadorea</taxon>
        <taxon>Rhabditida</taxon>
        <taxon>Rhabditina</taxon>
        <taxon>Rhabditomorpha</taxon>
        <taxon>Rhabditoidea</taxon>
        <taxon>Rhabditidae</taxon>
        <taxon>Peloderinae</taxon>
        <taxon>Caenorhabditis</taxon>
    </lineage>
</organism>
<proteinExistence type="predicted"/>
<sequence>MLEEKEQQFEKRSLWRGTKVERWKSQRKETMEKEQRKKELELRKVDYHNHRNPHIHFALIDMIKEMKFQSINGISAENKDWKVVRFQTKRNWDKKAATSDRAMTARKLFKITSKDSV</sequence>
<accession>G0NVK4</accession>
<gene>
    <name evidence="1" type="ORF">CAEBREN_12230</name>
</gene>
<dbReference type="HOGENOM" id="CLU_2086921_0_0_1"/>
<keyword evidence="2" id="KW-1185">Reference proteome</keyword>
<evidence type="ECO:0000313" key="1">
    <source>
        <dbReference type="EMBL" id="EGT38435.1"/>
    </source>
</evidence>
<evidence type="ECO:0000313" key="2">
    <source>
        <dbReference type="Proteomes" id="UP000008068"/>
    </source>
</evidence>
<dbReference type="InParanoid" id="G0NVK4"/>
<dbReference type="Proteomes" id="UP000008068">
    <property type="component" value="Unassembled WGS sequence"/>
</dbReference>
<reference evidence="2" key="1">
    <citation type="submission" date="2011-07" db="EMBL/GenBank/DDBJ databases">
        <authorList>
            <consortium name="Caenorhabditis brenneri Sequencing and Analysis Consortium"/>
            <person name="Wilson R.K."/>
        </authorList>
    </citation>
    <scope>NUCLEOTIDE SEQUENCE [LARGE SCALE GENOMIC DNA]</scope>
    <source>
        <strain evidence="2">PB2801</strain>
    </source>
</reference>